<dbReference type="Proteomes" id="UP000324020">
    <property type="component" value="Unassembled WGS sequence"/>
</dbReference>
<feature type="domain" description="DAC" evidence="1">
    <location>
        <begin position="11"/>
        <end position="176"/>
    </location>
</feature>
<accession>A0A1G7LX48</accession>
<name>A0A1G7LX48_9EURY</name>
<dbReference type="EMBL" id="FNBO01000005">
    <property type="protein sequence ID" value="SDF54148.1"/>
    <property type="molecule type" value="Genomic_DNA"/>
</dbReference>
<dbReference type="AlphaFoldDB" id="A0A1G7LX48"/>
<dbReference type="InterPro" id="IPR036888">
    <property type="entry name" value="DNA_integrity_DisA_N_sf"/>
</dbReference>
<dbReference type="Gene3D" id="3.40.1700.10">
    <property type="entry name" value="DNA integrity scanning protein, DisA, N-terminal domain"/>
    <property type="match status" value="1"/>
</dbReference>
<evidence type="ECO:0000313" key="3">
    <source>
        <dbReference type="Proteomes" id="UP000324020"/>
    </source>
</evidence>
<dbReference type="SUPFAM" id="SSF143597">
    <property type="entry name" value="YojJ-like"/>
    <property type="match status" value="1"/>
</dbReference>
<proteinExistence type="predicted"/>
<evidence type="ECO:0000313" key="2">
    <source>
        <dbReference type="EMBL" id="SDF54148.1"/>
    </source>
</evidence>
<dbReference type="RefSeq" id="WP_149798501.1">
    <property type="nucleotide sequence ID" value="NZ_FNBO01000005.1"/>
</dbReference>
<protein>
    <submittedName>
        <fullName evidence="2">DisA checkpoint controller nucleotide-binding</fullName>
    </submittedName>
</protein>
<sequence>MSDLAIDYGDHERVREVVDRLVYCAEHVSVSFDGWGEPHVKGPGLYFAVIGDSDYGAYADPMGDNRWPRDTCQSVFDADGVAAAAESVSVAQDGGVVVAVDGEVESQMVRFRDLGTRDEEADLVDDVSYEPWMGSRHMSAIETSVRPEVVATVTLSEETGRVSVFRDGEADTMKRGALGGRWRGE</sequence>
<keyword evidence="3" id="KW-1185">Reference proteome</keyword>
<dbReference type="OrthoDB" id="205384at2157"/>
<gene>
    <name evidence="2" type="ORF">SAMN04488067_105143</name>
</gene>
<dbReference type="PROSITE" id="PS51794">
    <property type="entry name" value="DAC"/>
    <property type="match status" value="1"/>
</dbReference>
<organism evidence="2 3">
    <name type="scientific">Halorubrum xinjiangense</name>
    <dbReference type="NCBI Taxonomy" id="261291"/>
    <lineage>
        <taxon>Archaea</taxon>
        <taxon>Methanobacteriati</taxon>
        <taxon>Methanobacteriota</taxon>
        <taxon>Stenosarchaea group</taxon>
        <taxon>Halobacteria</taxon>
        <taxon>Halobacteriales</taxon>
        <taxon>Haloferacaceae</taxon>
        <taxon>Halorubrum</taxon>
    </lineage>
</organism>
<evidence type="ECO:0000259" key="1">
    <source>
        <dbReference type="PROSITE" id="PS51794"/>
    </source>
</evidence>
<reference evidence="2 3" key="1">
    <citation type="submission" date="2016-10" db="EMBL/GenBank/DDBJ databases">
        <authorList>
            <person name="Varghese N."/>
            <person name="Submissions S."/>
        </authorList>
    </citation>
    <scope>NUCLEOTIDE SEQUENCE [LARGE SCALE GENOMIC DNA]</scope>
    <source>
        <strain evidence="2 3">CGMCC 1.3527</strain>
    </source>
</reference>
<dbReference type="InterPro" id="IPR003390">
    <property type="entry name" value="DNA_integrity_scan_DisA_N"/>
</dbReference>